<evidence type="ECO:0000313" key="4">
    <source>
        <dbReference type="Proteomes" id="UP000229681"/>
    </source>
</evidence>
<reference evidence="3 4" key="1">
    <citation type="submission" date="2017-11" db="EMBL/GenBank/DDBJ databases">
        <title>Evolution of Phototrophy in the Chloroflexi Phylum Driven by Horizontal Gene Transfer.</title>
        <authorList>
            <person name="Ward L.M."/>
            <person name="Hemp J."/>
            <person name="Shih P.M."/>
            <person name="Mcglynn S.E."/>
            <person name="Fischer W."/>
        </authorList>
    </citation>
    <scope>NUCLEOTIDE SEQUENCE [LARGE SCALE GENOMIC DNA]</scope>
    <source>
        <strain evidence="2">CP1_1M</strain>
        <strain evidence="1">JP3_13</strain>
    </source>
</reference>
<comment type="caution">
    <text evidence="2">The sequence shown here is derived from an EMBL/GenBank/DDBJ whole genome shotgun (WGS) entry which is preliminary data.</text>
</comment>
<dbReference type="Pfam" id="PF14446">
    <property type="entry name" value="Prok-RING_1"/>
    <property type="match status" value="1"/>
</dbReference>
<evidence type="ECO:0000313" key="2">
    <source>
        <dbReference type="EMBL" id="PJF43079.1"/>
    </source>
</evidence>
<dbReference type="Proteomes" id="UP000229681">
    <property type="component" value="Unassembled WGS sequence"/>
</dbReference>
<dbReference type="EMBL" id="PGTM01000033">
    <property type="protein sequence ID" value="PJF36747.1"/>
    <property type="molecule type" value="Genomic_DNA"/>
</dbReference>
<sequence>MSVLTFQKADGSLSQYTFLDAQPIALHAHEGGLSLGSVEGVPQAVITRSKVYQVPLVVSLSGDTRVRVNGRRVVGLRVLRHGSRLQVGNFEMTFWEMILQEVEVGSPLRNRRCPICRLAYQVGDEVIICPRCGLPHHKECWLEHEFCSNTGCLYPIRETFKRLLAAHGLVLEQLAANSPLVGQQVRCRAGRPGVDAQPFQAGQHVVYCPNKDCKAAFHLECWVSLGNCPACGKYDVSKFLRSIFIPNTPPYLGEERAETPEAAVS</sequence>
<accession>A0A2M8PGR5</accession>
<evidence type="ECO:0000313" key="3">
    <source>
        <dbReference type="Proteomes" id="UP000228947"/>
    </source>
</evidence>
<dbReference type="Proteomes" id="UP000228947">
    <property type="component" value="Unassembled WGS sequence"/>
</dbReference>
<dbReference type="InterPro" id="IPR008984">
    <property type="entry name" value="SMAD_FHA_dom_sf"/>
</dbReference>
<dbReference type="CDD" id="cd15489">
    <property type="entry name" value="PHD_SF"/>
    <property type="match status" value="1"/>
</dbReference>
<gene>
    <name evidence="1" type="ORF">CUN49_03830</name>
    <name evidence="2" type="ORF">CUN50_01445</name>
</gene>
<organism evidence="2 3">
    <name type="scientific">Candidatus Thermofonsia Clade 1 bacterium</name>
    <dbReference type="NCBI Taxonomy" id="2364210"/>
    <lineage>
        <taxon>Bacteria</taxon>
        <taxon>Bacillati</taxon>
        <taxon>Chloroflexota</taxon>
        <taxon>Candidatus Thermofontia</taxon>
        <taxon>Candidatus Thermofonsia Clade 1</taxon>
    </lineage>
</organism>
<proteinExistence type="predicted"/>
<accession>A0A2M8PZW2</accession>
<evidence type="ECO:0008006" key="5">
    <source>
        <dbReference type="Google" id="ProtNLM"/>
    </source>
</evidence>
<dbReference type="EMBL" id="PGTL01000004">
    <property type="protein sequence ID" value="PJF43079.1"/>
    <property type="molecule type" value="Genomic_DNA"/>
</dbReference>
<name>A0A2M8PZW2_9CHLR</name>
<dbReference type="AlphaFoldDB" id="A0A2M8PZW2"/>
<evidence type="ECO:0000313" key="1">
    <source>
        <dbReference type="EMBL" id="PJF36747.1"/>
    </source>
</evidence>
<dbReference type="InterPro" id="IPR039522">
    <property type="entry name" value="RING_finger_1_prok"/>
</dbReference>
<dbReference type="SUPFAM" id="SSF49879">
    <property type="entry name" value="SMAD/FHA domain"/>
    <property type="match status" value="1"/>
</dbReference>
<protein>
    <recommendedName>
        <fullName evidence="5">Phorbol-ester/DAG-type domain-containing protein</fullName>
    </recommendedName>
</protein>